<protein>
    <submittedName>
        <fullName evidence="2">Uncharacterized protein</fullName>
    </submittedName>
</protein>
<name>A0AC35FBB7_9BILA</name>
<evidence type="ECO:0000313" key="2">
    <source>
        <dbReference type="WBParaSite" id="PS1159_v2.g15782.t1"/>
    </source>
</evidence>
<sequence length="166" mass="19437">MFRVLFFICFTKPRGSGLSNHLSLSHWWLPAHIKLFFPFSSLNEILKASSFSKEIRINQLSTHTGKFIIWTLLFLSFNSFAQKITLDTTANIKDKKKSAVFIHHTTANNHINNNEKEKSEIFFICLIIFLLLLLLPFFLQRKSPLRVCYFFFHVSHPQIIINHLLA</sequence>
<dbReference type="Proteomes" id="UP000887580">
    <property type="component" value="Unplaced"/>
</dbReference>
<accession>A0AC35FBB7</accession>
<dbReference type="WBParaSite" id="PS1159_v2.g15782.t1">
    <property type="protein sequence ID" value="PS1159_v2.g15782.t1"/>
    <property type="gene ID" value="PS1159_v2.g15782"/>
</dbReference>
<evidence type="ECO:0000313" key="1">
    <source>
        <dbReference type="Proteomes" id="UP000887580"/>
    </source>
</evidence>
<proteinExistence type="predicted"/>
<reference evidence="2" key="1">
    <citation type="submission" date="2022-11" db="UniProtKB">
        <authorList>
            <consortium name="WormBaseParasite"/>
        </authorList>
    </citation>
    <scope>IDENTIFICATION</scope>
</reference>
<organism evidence="1 2">
    <name type="scientific">Panagrolaimus sp. PS1159</name>
    <dbReference type="NCBI Taxonomy" id="55785"/>
    <lineage>
        <taxon>Eukaryota</taxon>
        <taxon>Metazoa</taxon>
        <taxon>Ecdysozoa</taxon>
        <taxon>Nematoda</taxon>
        <taxon>Chromadorea</taxon>
        <taxon>Rhabditida</taxon>
        <taxon>Tylenchina</taxon>
        <taxon>Panagrolaimomorpha</taxon>
        <taxon>Panagrolaimoidea</taxon>
        <taxon>Panagrolaimidae</taxon>
        <taxon>Panagrolaimus</taxon>
    </lineage>
</organism>